<dbReference type="InterPro" id="IPR019127">
    <property type="entry name" value="Exosortase"/>
</dbReference>
<evidence type="ECO:0000313" key="10">
    <source>
        <dbReference type="Proteomes" id="UP000192276"/>
    </source>
</evidence>
<dbReference type="EMBL" id="LWBP01000188">
    <property type="protein sequence ID" value="OQP58628.1"/>
    <property type="molecule type" value="Genomic_DNA"/>
</dbReference>
<gene>
    <name evidence="9" type="ORF">A4R26_04030</name>
</gene>
<name>A0A1V9FJU1_9BACT</name>
<dbReference type="AlphaFoldDB" id="A0A1V9FJU1"/>
<dbReference type="NCBIfam" id="TIGR04476">
    <property type="entry name" value="exosort_XrtN"/>
    <property type="match status" value="1"/>
</dbReference>
<dbReference type="Pfam" id="PF09721">
    <property type="entry name" value="Exosortase_EpsH"/>
    <property type="match status" value="1"/>
</dbReference>
<sequence>MIQALSLPVKMAKPQRMALGLYLVYAVIMLLSLRTYVLWQSVNVVLGLLALPLVTTIQPGNNKNIRYGSVAALFAILAVLLPVKTLLYFSIAFACFFVTENFLGKINLLPVGVVCLMSPVSQFTANVFSVPIRLQLTKWAGAIMNLAQGGITVKGNMIISNNNEFSVDPACMGLNMMVISLLLQLIIIAMYQRKHKLYVGGWQVAGLLTVSFVLNVVSNLFRIICLVWFNILPDAPLHELAGIFCLLLYVIIPMVWLTQLVIKHKGRPEVVTTDKTPVLWNSVFLIHVALYLIICLAAYRGVLIEKSMAEPAAAIETVDGYKAERVTTEIVKLENSRSLVYLKYIPGFFSADHHPMICWNGSGYIFTKVQLEVVGGQQVYTALLQNGKDQLYTGWWYDNGTERTVEQLSWRHKMLTGSRAFSVVNVTTGSKQQLINEIEGIIRSNRLKPLL</sequence>
<dbReference type="GO" id="GO:0006508">
    <property type="term" value="P:proteolysis"/>
    <property type="evidence" value="ECO:0007669"/>
    <property type="project" value="UniProtKB-KW"/>
</dbReference>
<dbReference type="GO" id="GO:0008233">
    <property type="term" value="F:peptidase activity"/>
    <property type="evidence" value="ECO:0007669"/>
    <property type="project" value="UniProtKB-KW"/>
</dbReference>
<protein>
    <submittedName>
        <fullName evidence="9">Exosortase N</fullName>
    </submittedName>
</protein>
<evidence type="ECO:0000256" key="3">
    <source>
        <dbReference type="ARBA" id="ARBA00022670"/>
    </source>
</evidence>
<keyword evidence="2" id="KW-1003">Cell membrane</keyword>
<accession>A0A1V9FJU1</accession>
<keyword evidence="6 8" id="KW-1133">Transmembrane helix</keyword>
<feature type="transmembrane region" description="Helical" evidence="8">
    <location>
        <begin position="204"/>
        <end position="231"/>
    </location>
</feature>
<keyword evidence="7 8" id="KW-0472">Membrane</keyword>
<feature type="transmembrane region" description="Helical" evidence="8">
    <location>
        <begin position="108"/>
        <end position="128"/>
    </location>
</feature>
<evidence type="ECO:0000256" key="1">
    <source>
        <dbReference type="ARBA" id="ARBA00004651"/>
    </source>
</evidence>
<organism evidence="9 10">
    <name type="scientific">Niastella populi</name>
    <dbReference type="NCBI Taxonomy" id="550983"/>
    <lineage>
        <taxon>Bacteria</taxon>
        <taxon>Pseudomonadati</taxon>
        <taxon>Bacteroidota</taxon>
        <taxon>Chitinophagia</taxon>
        <taxon>Chitinophagales</taxon>
        <taxon>Chitinophagaceae</taxon>
        <taxon>Niastella</taxon>
    </lineage>
</organism>
<feature type="transmembrane region" description="Helical" evidence="8">
    <location>
        <begin position="21"/>
        <end position="39"/>
    </location>
</feature>
<feature type="transmembrane region" description="Helical" evidence="8">
    <location>
        <begin position="172"/>
        <end position="192"/>
    </location>
</feature>
<feature type="transmembrane region" description="Helical" evidence="8">
    <location>
        <begin position="237"/>
        <end position="257"/>
    </location>
</feature>
<evidence type="ECO:0000256" key="2">
    <source>
        <dbReference type="ARBA" id="ARBA00022475"/>
    </source>
</evidence>
<evidence type="ECO:0000256" key="7">
    <source>
        <dbReference type="ARBA" id="ARBA00023136"/>
    </source>
</evidence>
<keyword evidence="10" id="KW-1185">Reference proteome</keyword>
<proteinExistence type="predicted"/>
<dbReference type="RefSeq" id="WP_081166225.1">
    <property type="nucleotide sequence ID" value="NZ_LWBP01000188.1"/>
</dbReference>
<dbReference type="OrthoDB" id="783041at2"/>
<keyword evidence="4 8" id="KW-0812">Transmembrane</keyword>
<dbReference type="GO" id="GO:0005886">
    <property type="term" value="C:plasma membrane"/>
    <property type="evidence" value="ECO:0007669"/>
    <property type="project" value="UniProtKB-SubCell"/>
</dbReference>
<dbReference type="NCBIfam" id="TIGR04178">
    <property type="entry name" value="exo_archaeo"/>
    <property type="match status" value="1"/>
</dbReference>
<dbReference type="InterPro" id="IPR026392">
    <property type="entry name" value="Exo/Archaeosortase_dom"/>
</dbReference>
<feature type="transmembrane region" description="Helical" evidence="8">
    <location>
        <begin position="278"/>
        <end position="299"/>
    </location>
</feature>
<feature type="transmembrane region" description="Helical" evidence="8">
    <location>
        <begin position="70"/>
        <end position="96"/>
    </location>
</feature>
<keyword evidence="3" id="KW-0645">Protease</keyword>
<dbReference type="STRING" id="550983.A4R26_04030"/>
<comment type="subcellular location">
    <subcellularLocation>
        <location evidence="1">Cell membrane</location>
        <topology evidence="1">Multi-pass membrane protein</topology>
    </subcellularLocation>
</comment>
<evidence type="ECO:0000313" key="9">
    <source>
        <dbReference type="EMBL" id="OQP58628.1"/>
    </source>
</evidence>
<evidence type="ECO:0000256" key="5">
    <source>
        <dbReference type="ARBA" id="ARBA00022801"/>
    </source>
</evidence>
<reference evidence="10" key="1">
    <citation type="submission" date="2016-04" db="EMBL/GenBank/DDBJ databases">
        <authorList>
            <person name="Chen L."/>
            <person name="Zhuang W."/>
            <person name="Wang G."/>
        </authorList>
    </citation>
    <scope>NUCLEOTIDE SEQUENCE [LARGE SCALE GENOMIC DNA]</scope>
    <source>
        <strain evidence="10">208</strain>
    </source>
</reference>
<keyword evidence="5" id="KW-0378">Hydrolase</keyword>
<dbReference type="InterPro" id="IPR031006">
    <property type="entry name" value="Exosort_XrtN"/>
</dbReference>
<evidence type="ECO:0000256" key="8">
    <source>
        <dbReference type="SAM" id="Phobius"/>
    </source>
</evidence>
<dbReference type="Proteomes" id="UP000192276">
    <property type="component" value="Unassembled WGS sequence"/>
</dbReference>
<evidence type="ECO:0000256" key="4">
    <source>
        <dbReference type="ARBA" id="ARBA00022692"/>
    </source>
</evidence>
<comment type="caution">
    <text evidence="9">The sequence shown here is derived from an EMBL/GenBank/DDBJ whole genome shotgun (WGS) entry which is preliminary data.</text>
</comment>
<evidence type="ECO:0000256" key="6">
    <source>
        <dbReference type="ARBA" id="ARBA00022989"/>
    </source>
</evidence>